<evidence type="ECO:0000313" key="1">
    <source>
        <dbReference type="EMBL" id="KAF2749052.1"/>
    </source>
</evidence>
<reference evidence="1" key="1">
    <citation type="journal article" date="2020" name="Stud. Mycol.">
        <title>101 Dothideomycetes genomes: a test case for predicting lifestyles and emergence of pathogens.</title>
        <authorList>
            <person name="Haridas S."/>
            <person name="Albert R."/>
            <person name="Binder M."/>
            <person name="Bloem J."/>
            <person name="Labutti K."/>
            <person name="Salamov A."/>
            <person name="Andreopoulos B."/>
            <person name="Baker S."/>
            <person name="Barry K."/>
            <person name="Bills G."/>
            <person name="Bluhm B."/>
            <person name="Cannon C."/>
            <person name="Castanera R."/>
            <person name="Culley D."/>
            <person name="Daum C."/>
            <person name="Ezra D."/>
            <person name="Gonzalez J."/>
            <person name="Henrissat B."/>
            <person name="Kuo A."/>
            <person name="Liang C."/>
            <person name="Lipzen A."/>
            <person name="Lutzoni F."/>
            <person name="Magnuson J."/>
            <person name="Mondo S."/>
            <person name="Nolan M."/>
            <person name="Ohm R."/>
            <person name="Pangilinan J."/>
            <person name="Park H.-J."/>
            <person name="Ramirez L."/>
            <person name="Alfaro M."/>
            <person name="Sun H."/>
            <person name="Tritt A."/>
            <person name="Yoshinaga Y."/>
            <person name="Zwiers L.-H."/>
            <person name="Turgeon B."/>
            <person name="Goodwin S."/>
            <person name="Spatafora J."/>
            <person name="Crous P."/>
            <person name="Grigoriev I."/>
        </authorList>
    </citation>
    <scope>NUCLEOTIDE SEQUENCE</scope>
    <source>
        <strain evidence="1">CBS 119925</strain>
    </source>
</reference>
<name>A0A6A6VEJ6_9PLEO</name>
<gene>
    <name evidence="1" type="ORF">M011DRAFT_457148</name>
</gene>
<dbReference type="EMBL" id="MU006567">
    <property type="protein sequence ID" value="KAF2749052.1"/>
    <property type="molecule type" value="Genomic_DNA"/>
</dbReference>
<keyword evidence="2" id="KW-1185">Reference proteome</keyword>
<evidence type="ECO:0000313" key="2">
    <source>
        <dbReference type="Proteomes" id="UP000799440"/>
    </source>
</evidence>
<accession>A0A6A6VEJ6</accession>
<dbReference type="Proteomes" id="UP000799440">
    <property type="component" value="Unassembled WGS sequence"/>
</dbReference>
<protein>
    <submittedName>
        <fullName evidence="1">Uncharacterized protein</fullName>
    </submittedName>
</protein>
<proteinExistence type="predicted"/>
<dbReference type="AlphaFoldDB" id="A0A6A6VEJ6"/>
<organism evidence="1 2">
    <name type="scientific">Sporormia fimetaria CBS 119925</name>
    <dbReference type="NCBI Taxonomy" id="1340428"/>
    <lineage>
        <taxon>Eukaryota</taxon>
        <taxon>Fungi</taxon>
        <taxon>Dikarya</taxon>
        <taxon>Ascomycota</taxon>
        <taxon>Pezizomycotina</taxon>
        <taxon>Dothideomycetes</taxon>
        <taxon>Pleosporomycetidae</taxon>
        <taxon>Pleosporales</taxon>
        <taxon>Sporormiaceae</taxon>
        <taxon>Sporormia</taxon>
    </lineage>
</organism>
<sequence length="112" mass="12583">MPTVYTALVILGSGKANLPQPSKKPVWGPRFQENNRLLRDRRNPALCIRTEQCVEAGLQLSTGTFRTSGWRSGWLSICHFPEQYADFRDRVYASEPRFGGSNELANSSRVPA</sequence>